<name>A0A6J7HPE8_9ZZZZ</name>
<proteinExistence type="predicted"/>
<dbReference type="EMBL" id="CAFBNB010000037">
    <property type="protein sequence ID" value="CAB4922891.1"/>
    <property type="molecule type" value="Genomic_DNA"/>
</dbReference>
<gene>
    <name evidence="2" type="ORF">UFOPK3720_00319</name>
</gene>
<dbReference type="AlphaFoldDB" id="A0A6J7HPE8"/>
<protein>
    <submittedName>
        <fullName evidence="2">Unannotated protein</fullName>
    </submittedName>
</protein>
<feature type="compositionally biased region" description="Polar residues" evidence="1">
    <location>
        <begin position="66"/>
        <end position="76"/>
    </location>
</feature>
<feature type="region of interest" description="Disordered" evidence="1">
    <location>
        <begin position="43"/>
        <end position="76"/>
    </location>
</feature>
<evidence type="ECO:0000256" key="1">
    <source>
        <dbReference type="SAM" id="MobiDB-lite"/>
    </source>
</evidence>
<organism evidence="2">
    <name type="scientific">freshwater metagenome</name>
    <dbReference type="NCBI Taxonomy" id="449393"/>
    <lineage>
        <taxon>unclassified sequences</taxon>
        <taxon>metagenomes</taxon>
        <taxon>ecological metagenomes</taxon>
    </lineage>
</organism>
<evidence type="ECO:0000313" key="2">
    <source>
        <dbReference type="EMBL" id="CAB4922891.1"/>
    </source>
</evidence>
<sequence length="76" mass="8424">MAVSHEQAREDEILELVAEEALHRQARGIRVCDRDIDELTPAAGARRGEIHAQLEPQGRDQPVAEQESQSLLGDDP</sequence>
<reference evidence="2" key="1">
    <citation type="submission" date="2020-05" db="EMBL/GenBank/DDBJ databases">
        <authorList>
            <person name="Chiriac C."/>
            <person name="Salcher M."/>
            <person name="Ghai R."/>
            <person name="Kavagutti S V."/>
        </authorList>
    </citation>
    <scope>NUCLEOTIDE SEQUENCE</scope>
</reference>
<accession>A0A6J7HPE8</accession>